<accession>A0A5B2WGK4</accession>
<dbReference type="Proteomes" id="UP000323454">
    <property type="component" value="Unassembled WGS sequence"/>
</dbReference>
<comment type="caution">
    <text evidence="3">The sequence shown here is derived from an EMBL/GenBank/DDBJ whole genome shotgun (WGS) entry which is preliminary data.</text>
</comment>
<keyword evidence="2" id="KW-0732">Signal</keyword>
<evidence type="ECO:0000313" key="4">
    <source>
        <dbReference type="Proteomes" id="UP000323454"/>
    </source>
</evidence>
<evidence type="ECO:0000313" key="3">
    <source>
        <dbReference type="EMBL" id="KAA2250991.1"/>
    </source>
</evidence>
<dbReference type="AlphaFoldDB" id="A0A5B2WGK4"/>
<dbReference type="RefSeq" id="WP_149854866.1">
    <property type="nucleotide sequence ID" value="NZ_VUOB01000086.1"/>
</dbReference>
<dbReference type="EMBL" id="VUOB01000086">
    <property type="protein sequence ID" value="KAA2250991.1"/>
    <property type="molecule type" value="Genomic_DNA"/>
</dbReference>
<evidence type="ECO:0000256" key="1">
    <source>
        <dbReference type="SAM" id="MobiDB-lite"/>
    </source>
</evidence>
<feature type="signal peptide" evidence="2">
    <location>
        <begin position="1"/>
        <end position="28"/>
    </location>
</feature>
<reference evidence="3 4" key="1">
    <citation type="submission" date="2019-09" db="EMBL/GenBank/DDBJ databases">
        <title>Goodfellowia gen. nov., a new genus of the Pseudonocardineae related to Actinoalloteichus, containing Goodfellowia coeruleoviolacea gen. nov., comb. nov. gen. nov., comb. nov.</title>
        <authorList>
            <person name="Labeda D."/>
        </authorList>
    </citation>
    <scope>NUCLEOTIDE SEQUENCE [LARGE SCALE GENOMIC DNA]</scope>
    <source>
        <strain evidence="3 4">AN110305</strain>
    </source>
</reference>
<dbReference type="OrthoDB" id="3401874at2"/>
<keyword evidence="4" id="KW-1185">Reference proteome</keyword>
<proteinExistence type="predicted"/>
<feature type="chain" id="PRO_5022895281" description="DUF5666 domain-containing protein" evidence="2">
    <location>
        <begin position="29"/>
        <end position="154"/>
    </location>
</feature>
<evidence type="ECO:0000256" key="2">
    <source>
        <dbReference type="SAM" id="SignalP"/>
    </source>
</evidence>
<gene>
    <name evidence="3" type="ORF">F0L68_38540</name>
</gene>
<name>A0A5B2WGK4_9PSEU</name>
<feature type="compositionally biased region" description="Polar residues" evidence="1">
    <location>
        <begin position="30"/>
        <end position="46"/>
    </location>
</feature>
<organism evidence="3 4">
    <name type="scientific">Solihabitans fulvus</name>
    <dbReference type="NCBI Taxonomy" id="1892852"/>
    <lineage>
        <taxon>Bacteria</taxon>
        <taxon>Bacillati</taxon>
        <taxon>Actinomycetota</taxon>
        <taxon>Actinomycetes</taxon>
        <taxon>Pseudonocardiales</taxon>
        <taxon>Pseudonocardiaceae</taxon>
        <taxon>Solihabitans</taxon>
    </lineage>
</organism>
<feature type="region of interest" description="Disordered" evidence="1">
    <location>
        <begin position="29"/>
        <end position="63"/>
    </location>
</feature>
<protein>
    <recommendedName>
        <fullName evidence="5">DUF5666 domain-containing protein</fullName>
    </recommendedName>
</protein>
<reference evidence="3 4" key="2">
    <citation type="submission" date="2019-09" db="EMBL/GenBank/DDBJ databases">
        <authorList>
            <person name="Jin C."/>
        </authorList>
    </citation>
    <scope>NUCLEOTIDE SEQUENCE [LARGE SCALE GENOMIC DNA]</scope>
    <source>
        <strain evidence="3 4">AN110305</strain>
    </source>
</reference>
<sequence length="154" mass="15605">MMASRKKVLISGAVAVALLGIGGGVAMAETSGSAQPSTPGSSAPSTDKQHAKHRAHGLLSRAEHGEFTLGGAKHQVIDVQRGKVQSVSPTSITVQSNDGFTATYTVDSNSKVTKEKKGSTIGQVATGDQVAVSAVKSGSTATVKHLADRGPAKK</sequence>
<evidence type="ECO:0008006" key="5">
    <source>
        <dbReference type="Google" id="ProtNLM"/>
    </source>
</evidence>